<dbReference type="InterPro" id="IPR005312">
    <property type="entry name" value="DUF1759"/>
</dbReference>
<dbReference type="PANTHER" id="PTHR47331">
    <property type="entry name" value="PHD-TYPE DOMAIN-CONTAINING PROTEIN"/>
    <property type="match status" value="1"/>
</dbReference>
<dbReference type="Gene3D" id="2.40.70.10">
    <property type="entry name" value="Acid Proteases"/>
    <property type="match status" value="1"/>
</dbReference>
<name>A0ABQ9IR10_9CUCU</name>
<organism evidence="2 3">
    <name type="scientific">Molorchus minor</name>
    <dbReference type="NCBI Taxonomy" id="1323400"/>
    <lineage>
        <taxon>Eukaryota</taxon>
        <taxon>Metazoa</taxon>
        <taxon>Ecdysozoa</taxon>
        <taxon>Arthropoda</taxon>
        <taxon>Hexapoda</taxon>
        <taxon>Insecta</taxon>
        <taxon>Pterygota</taxon>
        <taxon>Neoptera</taxon>
        <taxon>Endopterygota</taxon>
        <taxon>Coleoptera</taxon>
        <taxon>Polyphaga</taxon>
        <taxon>Cucujiformia</taxon>
        <taxon>Chrysomeloidea</taxon>
        <taxon>Cerambycidae</taxon>
        <taxon>Lamiinae</taxon>
        <taxon>Monochamini</taxon>
        <taxon>Molorchus</taxon>
    </lineage>
</organism>
<comment type="caution">
    <text evidence="2">The sequence shown here is derived from an EMBL/GenBank/DDBJ whole genome shotgun (WGS) entry which is preliminary data.</text>
</comment>
<reference evidence="2" key="1">
    <citation type="journal article" date="2023" name="Insect Mol. Biol.">
        <title>Genome sequencing provides insights into the evolution of gene families encoding plant cell wall-degrading enzymes in longhorned beetles.</title>
        <authorList>
            <person name="Shin N.R."/>
            <person name="Okamura Y."/>
            <person name="Kirsch R."/>
            <person name="Pauchet Y."/>
        </authorList>
    </citation>
    <scope>NUCLEOTIDE SEQUENCE</scope>
    <source>
        <strain evidence="2">MMC_N1</strain>
    </source>
</reference>
<feature type="region of interest" description="Disordered" evidence="1">
    <location>
        <begin position="1"/>
        <end position="20"/>
    </location>
</feature>
<keyword evidence="3" id="KW-1185">Reference proteome</keyword>
<evidence type="ECO:0000313" key="3">
    <source>
        <dbReference type="Proteomes" id="UP001162164"/>
    </source>
</evidence>
<dbReference type="Pfam" id="PF03564">
    <property type="entry name" value="DUF1759"/>
    <property type="match status" value="1"/>
</dbReference>
<dbReference type="InterPro" id="IPR021109">
    <property type="entry name" value="Peptidase_aspartic_dom_sf"/>
</dbReference>
<evidence type="ECO:0000313" key="2">
    <source>
        <dbReference type="EMBL" id="KAJ8955930.1"/>
    </source>
</evidence>
<evidence type="ECO:0008006" key="4">
    <source>
        <dbReference type="Google" id="ProtNLM"/>
    </source>
</evidence>
<proteinExistence type="predicted"/>
<accession>A0ABQ9IR10</accession>
<sequence length="547" mass="61862">MASGRLLRSPERQVFSGDNNDDKGWIKQKWTRNLTKVHLKNIFTVTLMNSLHFPTFLIYSFQTQPLTVVSATQNSTEESLDMTDKARIEQKVKNLDCKKRNNISQGFNKCMIVIHLMSYIATLELQQKSGNLKDWPTFIECFNSLIHNNTGLTDVDRAHYLIGSLSGAALNVCSGVSPTGENYRIIYQALHFPNSVPILSVCLKIPIGKTEMPSYSVIITFVKEQSKICIRSPNKKVNNITDHKTENKYEFLYKTVLLSTVKVNISDVFGKQHEARFLFDSCSQANFLTLEFCRRLNLKISKCYKEVQGIGRSVSKIYGYANVVIVSQIDSAKKYALEVLVVEKVSSKLPQIQINTKSISHLLDIPLADDSFYKPNQIDGIIGAELYPHLLGKGRILGPPKTPIALETSLGYIVMGSVPTQVVLPISHNFCNIVDSALETLVKRFWEIEDVHSSPVIDPKDVECETIFQSTFRRDSSGRYVVSLPFQYDPLNLGDSYNMAKRRLFALEKKFIGSPIFRKQYTEIIQDYLVQGHITKVLADNSSLPSY</sequence>
<dbReference type="Proteomes" id="UP001162164">
    <property type="component" value="Unassembled WGS sequence"/>
</dbReference>
<dbReference type="EMBL" id="JAPWTJ010003491">
    <property type="protein sequence ID" value="KAJ8955930.1"/>
    <property type="molecule type" value="Genomic_DNA"/>
</dbReference>
<protein>
    <recommendedName>
        <fullName evidence="4">Peptidase aspartic putative domain-containing protein</fullName>
    </recommendedName>
</protein>
<dbReference type="PANTHER" id="PTHR47331:SF5">
    <property type="entry name" value="RIBONUCLEASE H"/>
    <property type="match status" value="1"/>
</dbReference>
<gene>
    <name evidence="2" type="ORF">NQ317_001800</name>
</gene>
<evidence type="ECO:0000256" key="1">
    <source>
        <dbReference type="SAM" id="MobiDB-lite"/>
    </source>
</evidence>